<organism evidence="2 3">
    <name type="scientific">Natranaerobius trueperi</name>
    <dbReference type="NCBI Taxonomy" id="759412"/>
    <lineage>
        <taxon>Bacteria</taxon>
        <taxon>Bacillati</taxon>
        <taxon>Bacillota</taxon>
        <taxon>Clostridia</taxon>
        <taxon>Natranaerobiales</taxon>
        <taxon>Natranaerobiaceae</taxon>
        <taxon>Natranaerobius</taxon>
    </lineage>
</organism>
<dbReference type="AlphaFoldDB" id="A0A226C0S6"/>
<dbReference type="OrthoDB" id="9786026at2"/>
<evidence type="ECO:0000313" key="2">
    <source>
        <dbReference type="EMBL" id="OWZ84785.1"/>
    </source>
</evidence>
<dbReference type="Gene3D" id="2.60.200.40">
    <property type="match status" value="1"/>
</dbReference>
<comment type="caution">
    <text evidence="2">The sequence shown here is derived from an EMBL/GenBank/DDBJ whole genome shotgun (WGS) entry which is preliminary data.</text>
</comment>
<protein>
    <recommendedName>
        <fullName evidence="1">YegS/DAGK C-terminal domain-containing protein</fullName>
    </recommendedName>
</protein>
<name>A0A226C0S6_9FIRM</name>
<proteinExistence type="predicted"/>
<sequence length="71" mass="7898">MDKWISGTTTYISAILKTLLTYRSQNISITFENTTKRTINNFLLAVGNAKFVGGGMKLIPSASPMMDLFTY</sequence>
<evidence type="ECO:0000259" key="1">
    <source>
        <dbReference type="Pfam" id="PF19279"/>
    </source>
</evidence>
<dbReference type="InterPro" id="IPR016064">
    <property type="entry name" value="NAD/diacylglycerol_kinase_sf"/>
</dbReference>
<feature type="domain" description="YegS/DAGK C-terminal" evidence="1">
    <location>
        <begin position="3"/>
        <end position="64"/>
    </location>
</feature>
<dbReference type="Proteomes" id="UP000214588">
    <property type="component" value="Unassembled WGS sequence"/>
</dbReference>
<dbReference type="Pfam" id="PF19279">
    <property type="entry name" value="YegS_C"/>
    <property type="match status" value="1"/>
</dbReference>
<accession>A0A226C0S6</accession>
<reference evidence="2 3" key="1">
    <citation type="submission" date="2017-06" db="EMBL/GenBank/DDBJ databases">
        <title>Draft Genome Sequence of Natranaerobius trueperi halophilic, alkalithermophilic bacteria from soda lakes.</title>
        <authorList>
            <person name="Zhao B."/>
        </authorList>
    </citation>
    <scope>NUCLEOTIDE SEQUENCE [LARGE SCALE GENOMIC DNA]</scope>
    <source>
        <strain evidence="2 3">DSM 18760</strain>
    </source>
</reference>
<gene>
    <name evidence="2" type="ORF">CDO51_01845</name>
</gene>
<keyword evidence="3" id="KW-1185">Reference proteome</keyword>
<evidence type="ECO:0000313" key="3">
    <source>
        <dbReference type="Proteomes" id="UP000214588"/>
    </source>
</evidence>
<dbReference type="InterPro" id="IPR045540">
    <property type="entry name" value="YegS/DAGK_C"/>
</dbReference>
<dbReference type="RefSeq" id="WP_089022590.1">
    <property type="nucleotide sequence ID" value="NZ_NIQC01000002.1"/>
</dbReference>
<dbReference type="SUPFAM" id="SSF111331">
    <property type="entry name" value="NAD kinase/diacylglycerol kinase-like"/>
    <property type="match status" value="1"/>
</dbReference>
<dbReference type="EMBL" id="NIQC01000002">
    <property type="protein sequence ID" value="OWZ84785.1"/>
    <property type="molecule type" value="Genomic_DNA"/>
</dbReference>